<evidence type="ECO:0000259" key="10">
    <source>
        <dbReference type="Pfam" id="PF00768"/>
    </source>
</evidence>
<dbReference type="Proteomes" id="UP000192520">
    <property type="component" value="Unassembled WGS sequence"/>
</dbReference>
<reference evidence="12" key="1">
    <citation type="submission" date="2017-03" db="EMBL/GenBank/DDBJ databases">
        <title>Novel pathways for hydrocarbon cycling and metabolic interdependencies in hydrothermal sediment communities.</title>
        <authorList>
            <person name="Dombrowski N."/>
            <person name="Seitz K."/>
            <person name="Teske A."/>
            <person name="Baker B."/>
        </authorList>
    </citation>
    <scope>NUCLEOTIDE SEQUENCE [LARGE SCALE GENOMIC DNA]</scope>
</reference>
<sequence length="311" mass="34137">MLNFTSKRYTVIVLALLLLVLSFSFIAQVPAGKVLGADTITPFTLAINTPPAQIPFQAKSISPPQLTAAAYLVLEPQSHTILWGKNAQQKVPIASLTKIMTALVAYENYPLDKQIVVPEIEEDGSLMGLNKGEIITTEALLWGLLLNSGNDAAQALAAAYPGGATKFVSAMNQKARKLSLNNTHFTNPVGWNNKDHYSTAMDLAHLTWYFLKQPLLAQMVSTQAKIVTSVPVENSRIKGGKRWHHLKNTNPLLGKITGVRGIKTGFTTEAGQCLITYVERKGRKLLIVILGSNNREEETEELISWGFKGWK</sequence>
<dbReference type="InterPro" id="IPR012338">
    <property type="entry name" value="Beta-lactam/transpept-like"/>
</dbReference>
<evidence type="ECO:0000256" key="5">
    <source>
        <dbReference type="ARBA" id="ARBA00022984"/>
    </source>
</evidence>
<dbReference type="PANTHER" id="PTHR21581">
    <property type="entry name" value="D-ALANYL-D-ALANINE CARBOXYPEPTIDASE"/>
    <property type="match status" value="1"/>
</dbReference>
<organism evidence="11 12">
    <name type="scientific">candidate division CPR3 bacterium 4484_211</name>
    <dbReference type="NCBI Taxonomy" id="1968527"/>
    <lineage>
        <taxon>Bacteria</taxon>
        <taxon>Bacteria division CPR3</taxon>
    </lineage>
</organism>
<dbReference type="GO" id="GO:0006508">
    <property type="term" value="P:proteolysis"/>
    <property type="evidence" value="ECO:0007669"/>
    <property type="project" value="InterPro"/>
</dbReference>
<evidence type="ECO:0000256" key="1">
    <source>
        <dbReference type="ARBA" id="ARBA00007164"/>
    </source>
</evidence>
<dbReference type="PANTHER" id="PTHR21581:SF6">
    <property type="entry name" value="TRAFFICKING PROTEIN PARTICLE COMPLEX SUBUNIT 12"/>
    <property type="match status" value="1"/>
</dbReference>
<dbReference type="SUPFAM" id="SSF56601">
    <property type="entry name" value="beta-lactamase/transpeptidase-like"/>
    <property type="match status" value="1"/>
</dbReference>
<feature type="domain" description="Peptidase S11 D-alanyl-D-alanine carboxypeptidase A N-terminal" evidence="10">
    <location>
        <begin position="59"/>
        <end position="293"/>
    </location>
</feature>
<evidence type="ECO:0000256" key="2">
    <source>
        <dbReference type="ARBA" id="ARBA00022729"/>
    </source>
</evidence>
<evidence type="ECO:0000313" key="11">
    <source>
        <dbReference type="EMBL" id="OQX50834.1"/>
    </source>
</evidence>
<evidence type="ECO:0000256" key="7">
    <source>
        <dbReference type="PIRSR" id="PIRSR618044-1"/>
    </source>
</evidence>
<feature type="active site" description="Acyl-ester intermediate" evidence="7">
    <location>
        <position position="95"/>
    </location>
</feature>
<keyword evidence="4" id="KW-0133">Cell shape</keyword>
<dbReference type="InterPro" id="IPR001967">
    <property type="entry name" value="Peptidase_S11_N"/>
</dbReference>
<dbReference type="PRINTS" id="PR00725">
    <property type="entry name" value="DADACBPTASE1"/>
</dbReference>
<dbReference type="InterPro" id="IPR018044">
    <property type="entry name" value="Peptidase_S11"/>
</dbReference>
<protein>
    <recommendedName>
        <fullName evidence="10">Peptidase S11 D-alanyl-D-alanine carboxypeptidase A N-terminal domain-containing protein</fullName>
    </recommendedName>
</protein>
<evidence type="ECO:0000313" key="12">
    <source>
        <dbReference type="Proteomes" id="UP000192520"/>
    </source>
</evidence>
<evidence type="ECO:0000256" key="3">
    <source>
        <dbReference type="ARBA" id="ARBA00022801"/>
    </source>
</evidence>
<feature type="active site" description="Proton acceptor" evidence="7">
    <location>
        <position position="98"/>
    </location>
</feature>
<dbReference type="GO" id="GO:0009252">
    <property type="term" value="P:peptidoglycan biosynthetic process"/>
    <property type="evidence" value="ECO:0007669"/>
    <property type="project" value="UniProtKB-KW"/>
</dbReference>
<evidence type="ECO:0000256" key="8">
    <source>
        <dbReference type="PIRSR" id="PIRSR618044-2"/>
    </source>
</evidence>
<proteinExistence type="inferred from homology"/>
<dbReference type="EMBL" id="MZGJ01000017">
    <property type="protein sequence ID" value="OQX50834.1"/>
    <property type="molecule type" value="Genomic_DNA"/>
</dbReference>
<accession>A0A1W9NXM7</accession>
<name>A0A1W9NXM7_UNCC3</name>
<keyword evidence="2" id="KW-0732">Signal</keyword>
<feature type="binding site" evidence="8">
    <location>
        <position position="263"/>
    </location>
    <ligand>
        <name>substrate</name>
    </ligand>
</feature>
<dbReference type="Pfam" id="PF00768">
    <property type="entry name" value="Peptidase_S11"/>
    <property type="match status" value="1"/>
</dbReference>
<keyword evidence="6" id="KW-0961">Cell wall biogenesis/degradation</keyword>
<evidence type="ECO:0000256" key="6">
    <source>
        <dbReference type="ARBA" id="ARBA00023316"/>
    </source>
</evidence>
<dbReference type="GO" id="GO:0009002">
    <property type="term" value="F:serine-type D-Ala-D-Ala carboxypeptidase activity"/>
    <property type="evidence" value="ECO:0007669"/>
    <property type="project" value="InterPro"/>
</dbReference>
<comment type="similarity">
    <text evidence="1 9">Belongs to the peptidase S11 family.</text>
</comment>
<dbReference type="STRING" id="1968527.B5M47_02960"/>
<keyword evidence="3" id="KW-0378">Hydrolase</keyword>
<dbReference type="Gene3D" id="3.40.710.10">
    <property type="entry name" value="DD-peptidase/beta-lactamase superfamily"/>
    <property type="match status" value="1"/>
</dbReference>
<gene>
    <name evidence="11" type="ORF">B5M47_02960</name>
</gene>
<dbReference type="GO" id="GO:0008360">
    <property type="term" value="P:regulation of cell shape"/>
    <property type="evidence" value="ECO:0007669"/>
    <property type="project" value="UniProtKB-KW"/>
</dbReference>
<comment type="caution">
    <text evidence="11">The sequence shown here is derived from an EMBL/GenBank/DDBJ whole genome shotgun (WGS) entry which is preliminary data.</text>
</comment>
<evidence type="ECO:0000256" key="9">
    <source>
        <dbReference type="RuleBase" id="RU004016"/>
    </source>
</evidence>
<dbReference type="GO" id="GO:0071555">
    <property type="term" value="P:cell wall organization"/>
    <property type="evidence" value="ECO:0007669"/>
    <property type="project" value="UniProtKB-KW"/>
</dbReference>
<keyword evidence="5" id="KW-0573">Peptidoglycan synthesis</keyword>
<dbReference type="AlphaFoldDB" id="A0A1W9NXM7"/>
<evidence type="ECO:0000256" key="4">
    <source>
        <dbReference type="ARBA" id="ARBA00022960"/>
    </source>
</evidence>
<feature type="active site" evidence="7">
    <location>
        <position position="148"/>
    </location>
</feature>